<keyword evidence="14" id="KW-1185">Reference proteome</keyword>
<keyword evidence="5" id="KW-0997">Cell inner membrane</keyword>
<evidence type="ECO:0000256" key="5">
    <source>
        <dbReference type="ARBA" id="ARBA00022519"/>
    </source>
</evidence>
<keyword evidence="4" id="KW-1003">Cell membrane</keyword>
<gene>
    <name evidence="13" type="ORF">FVR03_17380</name>
</gene>
<keyword evidence="9 11" id="KW-0472">Membrane</keyword>
<evidence type="ECO:0000256" key="4">
    <source>
        <dbReference type="ARBA" id="ARBA00022475"/>
    </source>
</evidence>
<dbReference type="InterPro" id="IPR037682">
    <property type="entry name" value="TonB_C"/>
</dbReference>
<evidence type="ECO:0000256" key="9">
    <source>
        <dbReference type="ARBA" id="ARBA00023136"/>
    </source>
</evidence>
<evidence type="ECO:0000256" key="7">
    <source>
        <dbReference type="ARBA" id="ARBA00022927"/>
    </source>
</evidence>
<evidence type="ECO:0000256" key="1">
    <source>
        <dbReference type="ARBA" id="ARBA00004383"/>
    </source>
</evidence>
<comment type="subcellular location">
    <subcellularLocation>
        <location evidence="1">Cell inner membrane</location>
        <topology evidence="1">Single-pass membrane protein</topology>
        <orientation evidence="1">Periplasmic side</orientation>
    </subcellularLocation>
</comment>
<dbReference type="GO" id="GO:0030288">
    <property type="term" value="C:outer membrane-bounded periplasmic space"/>
    <property type="evidence" value="ECO:0007669"/>
    <property type="project" value="InterPro"/>
</dbReference>
<dbReference type="Proteomes" id="UP000321926">
    <property type="component" value="Unassembled WGS sequence"/>
</dbReference>
<feature type="compositionally biased region" description="Pro residues" evidence="10">
    <location>
        <begin position="81"/>
        <end position="108"/>
    </location>
</feature>
<keyword evidence="8 11" id="KW-1133">Transmembrane helix</keyword>
<evidence type="ECO:0000256" key="3">
    <source>
        <dbReference type="ARBA" id="ARBA00022448"/>
    </source>
</evidence>
<dbReference type="InterPro" id="IPR003538">
    <property type="entry name" value="TonB"/>
</dbReference>
<evidence type="ECO:0000313" key="13">
    <source>
        <dbReference type="EMBL" id="TXK36644.1"/>
    </source>
</evidence>
<reference evidence="13 14" key="1">
    <citation type="submission" date="2019-08" db="EMBL/GenBank/DDBJ databases">
        <authorList>
            <person name="Shi S."/>
        </authorList>
    </citation>
    <scope>NUCLEOTIDE SEQUENCE [LARGE SCALE GENOMIC DNA]</scope>
    <source>
        <strain evidence="13 14">GY10130</strain>
    </source>
</reference>
<dbReference type="SUPFAM" id="SSF74653">
    <property type="entry name" value="TolA/TonB C-terminal domain"/>
    <property type="match status" value="1"/>
</dbReference>
<evidence type="ECO:0000256" key="2">
    <source>
        <dbReference type="ARBA" id="ARBA00006555"/>
    </source>
</evidence>
<proteinExistence type="inferred from homology"/>
<name>A0A5C8JIX0_9BACT</name>
<dbReference type="Gene3D" id="3.30.1150.10">
    <property type="match status" value="1"/>
</dbReference>
<comment type="similarity">
    <text evidence="2">Belongs to the TonB family.</text>
</comment>
<dbReference type="EMBL" id="VRTY01000075">
    <property type="protein sequence ID" value="TXK36644.1"/>
    <property type="molecule type" value="Genomic_DNA"/>
</dbReference>
<dbReference type="InterPro" id="IPR006260">
    <property type="entry name" value="TonB/TolA_C"/>
</dbReference>
<dbReference type="GO" id="GO:0031992">
    <property type="term" value="F:energy transducer activity"/>
    <property type="evidence" value="ECO:0007669"/>
    <property type="project" value="InterPro"/>
</dbReference>
<accession>A0A5C8JIX0</accession>
<dbReference type="RefSeq" id="WP_147923037.1">
    <property type="nucleotide sequence ID" value="NZ_VRTY01000075.1"/>
</dbReference>
<evidence type="ECO:0000313" key="14">
    <source>
        <dbReference type="Proteomes" id="UP000321926"/>
    </source>
</evidence>
<dbReference type="InterPro" id="IPR051045">
    <property type="entry name" value="TonB-dependent_transducer"/>
</dbReference>
<feature type="region of interest" description="Disordered" evidence="10">
    <location>
        <begin position="81"/>
        <end position="115"/>
    </location>
</feature>
<dbReference type="PANTHER" id="PTHR33446:SF2">
    <property type="entry name" value="PROTEIN TONB"/>
    <property type="match status" value="1"/>
</dbReference>
<sequence length="278" mass="29976">MEVSKLAKASLDDIVFAGRNRAYGAYLLRRLYNKHITQAAIISILLFAAFISIPLVKEALKGDEPPAPVIERVVTEVELAQPPPVENTPPPPPPPPPPPDAPPPPPPQQATVKYTPPVVKRNEEVRDDEEDLAEAKELVEISAGLKTQEGVKNIAAAPIGDINGTGAVAEIVEEKPYTFAEQMPSFPGGEAAMFGFISKAIKYPQQAIRAGVEGTVYVSFVVSRTGEISDIAVLRGLGAGCDEEAIRVIKSMPKWTPGKQNGRAVPVRYNIPIKYTLK</sequence>
<dbReference type="GO" id="GO:0055085">
    <property type="term" value="P:transmembrane transport"/>
    <property type="evidence" value="ECO:0007669"/>
    <property type="project" value="InterPro"/>
</dbReference>
<keyword evidence="6 11" id="KW-0812">Transmembrane</keyword>
<dbReference type="GO" id="GO:0098797">
    <property type="term" value="C:plasma membrane protein complex"/>
    <property type="evidence" value="ECO:0007669"/>
    <property type="project" value="TreeGrafter"/>
</dbReference>
<evidence type="ECO:0000259" key="12">
    <source>
        <dbReference type="PROSITE" id="PS52015"/>
    </source>
</evidence>
<dbReference type="Pfam" id="PF03544">
    <property type="entry name" value="TonB_C"/>
    <property type="match status" value="1"/>
</dbReference>
<comment type="caution">
    <text evidence="13">The sequence shown here is derived from an EMBL/GenBank/DDBJ whole genome shotgun (WGS) entry which is preliminary data.</text>
</comment>
<dbReference type="PANTHER" id="PTHR33446">
    <property type="entry name" value="PROTEIN TONB-RELATED"/>
    <property type="match status" value="1"/>
</dbReference>
<dbReference type="NCBIfam" id="TIGR01352">
    <property type="entry name" value="tonB_Cterm"/>
    <property type="match status" value="1"/>
</dbReference>
<protein>
    <submittedName>
        <fullName evidence="13">Energy transducer TonB</fullName>
    </submittedName>
</protein>
<keyword evidence="3" id="KW-0813">Transport</keyword>
<dbReference type="GO" id="GO:0015891">
    <property type="term" value="P:siderophore transport"/>
    <property type="evidence" value="ECO:0007669"/>
    <property type="project" value="InterPro"/>
</dbReference>
<feature type="transmembrane region" description="Helical" evidence="11">
    <location>
        <begin position="36"/>
        <end position="56"/>
    </location>
</feature>
<evidence type="ECO:0000256" key="10">
    <source>
        <dbReference type="SAM" id="MobiDB-lite"/>
    </source>
</evidence>
<dbReference type="AlphaFoldDB" id="A0A5C8JIX0"/>
<keyword evidence="7" id="KW-0653">Protein transport</keyword>
<dbReference type="GO" id="GO:0015031">
    <property type="term" value="P:protein transport"/>
    <property type="evidence" value="ECO:0007669"/>
    <property type="project" value="UniProtKB-KW"/>
</dbReference>
<evidence type="ECO:0000256" key="11">
    <source>
        <dbReference type="SAM" id="Phobius"/>
    </source>
</evidence>
<feature type="domain" description="TonB C-terminal" evidence="12">
    <location>
        <begin position="188"/>
        <end position="278"/>
    </location>
</feature>
<dbReference type="PRINTS" id="PR01374">
    <property type="entry name" value="TONBPROTEIN"/>
</dbReference>
<organism evidence="13 14">
    <name type="scientific">Pontibacter qinzhouensis</name>
    <dbReference type="NCBI Taxonomy" id="2603253"/>
    <lineage>
        <taxon>Bacteria</taxon>
        <taxon>Pseudomonadati</taxon>
        <taxon>Bacteroidota</taxon>
        <taxon>Cytophagia</taxon>
        <taxon>Cytophagales</taxon>
        <taxon>Hymenobacteraceae</taxon>
        <taxon>Pontibacter</taxon>
    </lineage>
</organism>
<dbReference type="OrthoDB" id="1039448at2"/>
<dbReference type="PROSITE" id="PS52015">
    <property type="entry name" value="TONB_CTD"/>
    <property type="match status" value="1"/>
</dbReference>
<evidence type="ECO:0000256" key="8">
    <source>
        <dbReference type="ARBA" id="ARBA00022989"/>
    </source>
</evidence>
<evidence type="ECO:0000256" key="6">
    <source>
        <dbReference type="ARBA" id="ARBA00022692"/>
    </source>
</evidence>